<evidence type="ECO:0000256" key="1">
    <source>
        <dbReference type="SAM" id="MobiDB-lite"/>
    </source>
</evidence>
<feature type="region of interest" description="Disordered" evidence="1">
    <location>
        <begin position="38"/>
        <end position="59"/>
    </location>
</feature>
<accession>A0A290QB76</accession>
<evidence type="ECO:0000313" key="2">
    <source>
        <dbReference type="EMBL" id="ATC63476.1"/>
    </source>
</evidence>
<organism evidence="2 3">
    <name type="scientific">Nibricoccus aquaticus</name>
    <dbReference type="NCBI Taxonomy" id="2576891"/>
    <lineage>
        <taxon>Bacteria</taxon>
        <taxon>Pseudomonadati</taxon>
        <taxon>Verrucomicrobiota</taxon>
        <taxon>Opitutia</taxon>
        <taxon>Opitutales</taxon>
        <taxon>Opitutaceae</taxon>
        <taxon>Nibricoccus</taxon>
    </lineage>
</organism>
<proteinExistence type="predicted"/>
<reference evidence="2 3" key="1">
    <citation type="submission" date="2017-09" db="EMBL/GenBank/DDBJ databases">
        <title>Complete genome sequence of Verrucomicrobial strain HZ-65, isolated from freshwater.</title>
        <authorList>
            <person name="Choi A."/>
        </authorList>
    </citation>
    <scope>NUCLEOTIDE SEQUENCE [LARGE SCALE GENOMIC DNA]</scope>
    <source>
        <strain evidence="2 3">HZ-65</strain>
    </source>
</reference>
<sequence>MVIGHWSLVIGHWRALHARPVFCSSRPTLSVRIPTQAGPTATRCTNTHTTTLPIPSRLP</sequence>
<gene>
    <name evidence="2" type="ORF">CMV30_05630</name>
</gene>
<dbReference type="Proteomes" id="UP000217265">
    <property type="component" value="Chromosome"/>
</dbReference>
<evidence type="ECO:0000313" key="3">
    <source>
        <dbReference type="Proteomes" id="UP000217265"/>
    </source>
</evidence>
<dbReference type="AlphaFoldDB" id="A0A290QB76"/>
<keyword evidence="3" id="KW-1185">Reference proteome</keyword>
<dbReference type="EMBL" id="CP023344">
    <property type="protein sequence ID" value="ATC63476.1"/>
    <property type="molecule type" value="Genomic_DNA"/>
</dbReference>
<dbReference type="KEGG" id="vbh:CMV30_05630"/>
<feature type="compositionally biased region" description="Low complexity" evidence="1">
    <location>
        <begin position="40"/>
        <end position="51"/>
    </location>
</feature>
<name>A0A290QB76_9BACT</name>
<protein>
    <submittedName>
        <fullName evidence="2">Uncharacterized protein</fullName>
    </submittedName>
</protein>